<dbReference type="InterPro" id="IPR025391">
    <property type="entry name" value="DUF4123"/>
</dbReference>
<organism evidence="2 3">
    <name type="scientific">Pseudomonas syringae</name>
    <dbReference type="NCBI Taxonomy" id="317"/>
    <lineage>
        <taxon>Bacteria</taxon>
        <taxon>Pseudomonadati</taxon>
        <taxon>Pseudomonadota</taxon>
        <taxon>Gammaproteobacteria</taxon>
        <taxon>Pseudomonadales</taxon>
        <taxon>Pseudomonadaceae</taxon>
        <taxon>Pseudomonas</taxon>
    </lineage>
</organism>
<name>A0A085VDU6_PSESX</name>
<reference evidence="2 3" key="1">
    <citation type="submission" date="2014-07" db="EMBL/GenBank/DDBJ databases">
        <title>Draft Genome Sequences of Environmental Pseudomonas syringae strains.</title>
        <authorList>
            <person name="Baltrus D.A."/>
            <person name="Berge O."/>
            <person name="Morris C."/>
        </authorList>
    </citation>
    <scope>NUCLEOTIDE SEQUENCE [LARGE SCALE GENOMIC DNA]</scope>
    <source>
        <strain evidence="2 3">CEB003</strain>
    </source>
</reference>
<evidence type="ECO:0000313" key="3">
    <source>
        <dbReference type="Proteomes" id="UP000028643"/>
    </source>
</evidence>
<dbReference type="AlphaFoldDB" id="A0A085VDU6"/>
<evidence type="ECO:0000313" key="2">
    <source>
        <dbReference type="EMBL" id="KFE53609.1"/>
    </source>
</evidence>
<evidence type="ECO:0000259" key="1">
    <source>
        <dbReference type="Pfam" id="PF13503"/>
    </source>
</evidence>
<accession>A0A085VDU6</accession>
<gene>
    <name evidence="2" type="ORF">IV02_05135</name>
</gene>
<protein>
    <recommendedName>
        <fullName evidence="1">DUF4123 domain-containing protein</fullName>
    </recommendedName>
</protein>
<dbReference type="RefSeq" id="WP_047572676.1">
    <property type="nucleotide sequence ID" value="NZ_JPQT01000074.1"/>
</dbReference>
<sequence>MSTPLANPPQPLPGDLPWGQTVGLLLDALQVDDLIKRLYEWSEAPHVDVLYQGTQWAGISRFSPCLVHITHPEHPVLLQFLANTRNQWGYLLFSDGPWAELLDHLRWLTSIQPEQMDEMFLRISDPVVAHALFAADLHPHAQVFGPCSQIVVANTPLDGWQQYKRPGEMPQPQYHTPYVPGAAQWTALQAAAFRKSIGELYLHMQHFFPGYQADLQPAQRLAHLHELSSAAIARGFADEREIWLYANVYGFLGEQNVSSHPDIVELLTVESELTTFQRIDRASELAAQRSTQ</sequence>
<dbReference type="Pfam" id="PF13503">
    <property type="entry name" value="DUF4123"/>
    <property type="match status" value="1"/>
</dbReference>
<proteinExistence type="predicted"/>
<dbReference type="Proteomes" id="UP000028643">
    <property type="component" value="Unassembled WGS sequence"/>
</dbReference>
<dbReference type="PATRIC" id="fig|317.174.peg.1045"/>
<dbReference type="EMBL" id="JPQT01000074">
    <property type="protein sequence ID" value="KFE53609.1"/>
    <property type="molecule type" value="Genomic_DNA"/>
</dbReference>
<feature type="domain" description="DUF4123" evidence="1">
    <location>
        <begin position="24"/>
        <end position="134"/>
    </location>
</feature>
<comment type="caution">
    <text evidence="2">The sequence shown here is derived from an EMBL/GenBank/DDBJ whole genome shotgun (WGS) entry which is preliminary data.</text>
</comment>